<dbReference type="AlphaFoldDB" id="G0NIW5"/>
<evidence type="ECO:0000313" key="2">
    <source>
        <dbReference type="Proteomes" id="UP000008068"/>
    </source>
</evidence>
<organism evidence="2">
    <name type="scientific">Caenorhabditis brenneri</name>
    <name type="common">Nematode worm</name>
    <dbReference type="NCBI Taxonomy" id="135651"/>
    <lineage>
        <taxon>Eukaryota</taxon>
        <taxon>Metazoa</taxon>
        <taxon>Ecdysozoa</taxon>
        <taxon>Nematoda</taxon>
        <taxon>Chromadorea</taxon>
        <taxon>Rhabditida</taxon>
        <taxon>Rhabditina</taxon>
        <taxon>Rhabditomorpha</taxon>
        <taxon>Rhabditoidea</taxon>
        <taxon>Rhabditidae</taxon>
        <taxon>Peloderinae</taxon>
        <taxon>Caenorhabditis</taxon>
    </lineage>
</organism>
<accession>G0NIW5</accession>
<dbReference type="HOGENOM" id="CLU_2742293_0_0_1"/>
<dbReference type="Proteomes" id="UP000008068">
    <property type="component" value="Unassembled WGS sequence"/>
</dbReference>
<evidence type="ECO:0000313" key="1">
    <source>
        <dbReference type="EMBL" id="EGT31993.1"/>
    </source>
</evidence>
<name>G0NIW5_CAEBE</name>
<keyword evidence="2" id="KW-1185">Reference proteome</keyword>
<protein>
    <submittedName>
        <fullName evidence="1">Uncharacterized protein</fullName>
    </submittedName>
</protein>
<proteinExistence type="predicted"/>
<sequence>MTPVTFPLLKLPLLTVKHVFLVMKMEQIELGWPNTHQIEGGVDIRSNDGKMATIFGSGVRSCVTEVHVWDE</sequence>
<reference evidence="2" key="1">
    <citation type="submission" date="2011-07" db="EMBL/GenBank/DDBJ databases">
        <authorList>
            <consortium name="Caenorhabditis brenneri Sequencing and Analysis Consortium"/>
            <person name="Wilson R.K."/>
        </authorList>
    </citation>
    <scope>NUCLEOTIDE SEQUENCE [LARGE SCALE GENOMIC DNA]</scope>
    <source>
        <strain evidence="2">PB2801</strain>
    </source>
</reference>
<dbReference type="EMBL" id="GL379892">
    <property type="protein sequence ID" value="EGT31993.1"/>
    <property type="molecule type" value="Genomic_DNA"/>
</dbReference>
<dbReference type="InParanoid" id="G0NIW5"/>
<gene>
    <name evidence="1" type="ORF">CAEBREN_01341</name>
</gene>